<reference evidence="3" key="2">
    <citation type="journal article" date="2021" name="PeerJ">
        <title>Extensive microbial diversity within the chicken gut microbiome revealed by metagenomics and culture.</title>
        <authorList>
            <person name="Gilroy R."/>
            <person name="Ravi A."/>
            <person name="Getino M."/>
            <person name="Pursley I."/>
            <person name="Horton D.L."/>
            <person name="Alikhan N.F."/>
            <person name="Baker D."/>
            <person name="Gharbi K."/>
            <person name="Hall N."/>
            <person name="Watson M."/>
            <person name="Adriaenssens E.M."/>
            <person name="Foster-Nyarko E."/>
            <person name="Jarju S."/>
            <person name="Secka A."/>
            <person name="Antonio M."/>
            <person name="Oren A."/>
            <person name="Chaudhuri R.R."/>
            <person name="La Ragione R."/>
            <person name="Hildebrand F."/>
            <person name="Pallen M.J."/>
        </authorList>
    </citation>
    <scope>NUCLEOTIDE SEQUENCE</scope>
    <source>
        <strain evidence="3">21143</strain>
    </source>
</reference>
<dbReference type="Pfam" id="PF14898">
    <property type="entry name" value="DUF4491"/>
    <property type="match status" value="1"/>
</dbReference>
<keyword evidence="2" id="KW-0472">Membrane</keyword>
<evidence type="ECO:0000313" key="3">
    <source>
        <dbReference type="EMBL" id="HIT39581.1"/>
    </source>
</evidence>
<comment type="caution">
    <text evidence="3">The sequence shown here is derived from an EMBL/GenBank/DDBJ whole genome shotgun (WGS) entry which is preliminary data.</text>
</comment>
<gene>
    <name evidence="3" type="ORF">IAD06_06040</name>
</gene>
<feature type="transmembrane region" description="Helical" evidence="2">
    <location>
        <begin position="7"/>
        <end position="32"/>
    </location>
</feature>
<proteinExistence type="predicted"/>
<evidence type="ECO:0000256" key="1">
    <source>
        <dbReference type="SAM" id="MobiDB-lite"/>
    </source>
</evidence>
<organism evidence="3 4">
    <name type="scientific">Candidatus Caccoplasma intestinavium</name>
    <dbReference type="NCBI Taxonomy" id="2840716"/>
    <lineage>
        <taxon>Bacteria</taxon>
        <taxon>Pseudomonadati</taxon>
        <taxon>Bacteroidota</taxon>
        <taxon>Bacteroidia</taxon>
        <taxon>Bacteroidales</taxon>
        <taxon>Bacteroidaceae</taxon>
        <taxon>Bacteroidaceae incertae sedis</taxon>
        <taxon>Candidatus Caccoplasma</taxon>
    </lineage>
</organism>
<dbReference type="EMBL" id="DVKT01000045">
    <property type="protein sequence ID" value="HIT39581.1"/>
    <property type="molecule type" value="Genomic_DNA"/>
</dbReference>
<evidence type="ECO:0000256" key="2">
    <source>
        <dbReference type="SAM" id="Phobius"/>
    </source>
</evidence>
<dbReference type="AlphaFoldDB" id="A0A9D1KDU6"/>
<reference evidence="3" key="1">
    <citation type="submission" date="2020-10" db="EMBL/GenBank/DDBJ databases">
        <authorList>
            <person name="Gilroy R."/>
        </authorList>
    </citation>
    <scope>NUCLEOTIDE SEQUENCE</scope>
    <source>
        <strain evidence="3">21143</strain>
    </source>
</reference>
<feature type="compositionally biased region" description="Basic and acidic residues" evidence="1">
    <location>
        <begin position="103"/>
        <end position="113"/>
    </location>
</feature>
<dbReference type="Proteomes" id="UP000886722">
    <property type="component" value="Unassembled WGS sequence"/>
</dbReference>
<sequence length="113" mass="13171">MENEWSLWFHLQGLIIGIATFLIIGLFHPLVVKAEYYWGTNSRWAFFALGIIGIIASIWVNNLLVSALCGVTAFSSFWSIREITQQQERVHKGWFPQNPNRRYPWDKDSAQEK</sequence>
<accession>A0A9D1KDU6</accession>
<name>A0A9D1KDU6_9BACT</name>
<protein>
    <submittedName>
        <fullName evidence="3">DUF4491 family protein</fullName>
    </submittedName>
</protein>
<dbReference type="InterPro" id="IPR027890">
    <property type="entry name" value="DUF4491"/>
</dbReference>
<evidence type="ECO:0000313" key="4">
    <source>
        <dbReference type="Proteomes" id="UP000886722"/>
    </source>
</evidence>
<keyword evidence="2" id="KW-0812">Transmembrane</keyword>
<feature type="region of interest" description="Disordered" evidence="1">
    <location>
        <begin position="94"/>
        <end position="113"/>
    </location>
</feature>
<keyword evidence="2" id="KW-1133">Transmembrane helix</keyword>
<feature type="transmembrane region" description="Helical" evidence="2">
    <location>
        <begin position="44"/>
        <end position="71"/>
    </location>
</feature>